<dbReference type="InterPro" id="IPR011990">
    <property type="entry name" value="TPR-like_helical_dom_sf"/>
</dbReference>
<dbReference type="Gene3D" id="1.25.40.10">
    <property type="entry name" value="Tetratricopeptide repeat domain"/>
    <property type="match status" value="2"/>
</dbReference>
<evidence type="ECO:0000256" key="2">
    <source>
        <dbReference type="ARBA" id="ARBA00022692"/>
    </source>
</evidence>
<dbReference type="GO" id="GO:0005741">
    <property type="term" value="C:mitochondrial outer membrane"/>
    <property type="evidence" value="ECO:0007669"/>
    <property type="project" value="UniProtKB-SubCell"/>
</dbReference>
<dbReference type="STRING" id="1202772.A0A1V9ZAV9"/>
<evidence type="ECO:0000256" key="1">
    <source>
        <dbReference type="ARBA" id="ARBA00004572"/>
    </source>
</evidence>
<evidence type="ECO:0000256" key="3">
    <source>
        <dbReference type="ARBA" id="ARBA00022737"/>
    </source>
</evidence>
<keyword evidence="2" id="KW-0812">Transmembrane</keyword>
<dbReference type="PANTHER" id="PTHR46208">
    <property type="entry name" value="MITOCHONDRIAL IMPORT RECEPTOR SUBUNIT TOM70"/>
    <property type="match status" value="1"/>
</dbReference>
<evidence type="ECO:0000256" key="6">
    <source>
        <dbReference type="ARBA" id="ARBA00022989"/>
    </source>
</evidence>
<evidence type="ECO:0000256" key="8">
    <source>
        <dbReference type="ARBA" id="ARBA00023136"/>
    </source>
</evidence>
<dbReference type="PANTHER" id="PTHR46208:SF1">
    <property type="entry name" value="MITOCHONDRIAL IMPORT RECEPTOR SUBUNIT TOM70"/>
    <property type="match status" value="1"/>
</dbReference>
<comment type="similarity">
    <text evidence="9">Belongs to the Tom70 family.</text>
</comment>
<dbReference type="EMBL" id="JNBR01000335">
    <property type="protein sequence ID" value="OQR95118.1"/>
    <property type="molecule type" value="Genomic_DNA"/>
</dbReference>
<dbReference type="Pfam" id="PF13432">
    <property type="entry name" value="TPR_16"/>
    <property type="match status" value="3"/>
</dbReference>
<feature type="repeat" description="TPR" evidence="10">
    <location>
        <begin position="833"/>
        <end position="866"/>
    </location>
</feature>
<dbReference type="InterPro" id="IPR019734">
    <property type="entry name" value="TPR_rpt"/>
</dbReference>
<evidence type="ECO:0000256" key="9">
    <source>
        <dbReference type="ARBA" id="ARBA00038030"/>
    </source>
</evidence>
<accession>A0A1V9ZAV9</accession>
<dbReference type="OrthoDB" id="2942533at2759"/>
<reference evidence="11 12" key="1">
    <citation type="journal article" date="2014" name="Genome Biol. Evol.">
        <title>The secreted proteins of Achlya hypogyna and Thraustotheca clavata identify the ancestral oomycete secretome and reveal gene acquisitions by horizontal gene transfer.</title>
        <authorList>
            <person name="Misner I."/>
            <person name="Blouin N."/>
            <person name="Leonard G."/>
            <person name="Richards T.A."/>
            <person name="Lane C.E."/>
        </authorList>
    </citation>
    <scope>NUCLEOTIDE SEQUENCE [LARGE SCALE GENOMIC DNA]</scope>
    <source>
        <strain evidence="11 12">ATCC 48635</strain>
    </source>
</reference>
<dbReference type="SUPFAM" id="SSF48452">
    <property type="entry name" value="TPR-like"/>
    <property type="match status" value="2"/>
</dbReference>
<feature type="repeat" description="TPR" evidence="10">
    <location>
        <begin position="969"/>
        <end position="1002"/>
    </location>
</feature>
<dbReference type="SMART" id="SM00028">
    <property type="entry name" value="TPR"/>
    <property type="match status" value="10"/>
</dbReference>
<keyword evidence="6" id="KW-1133">Transmembrane helix</keyword>
<proteinExistence type="inferred from homology"/>
<keyword evidence="12" id="KW-1185">Reference proteome</keyword>
<evidence type="ECO:0000313" key="11">
    <source>
        <dbReference type="EMBL" id="OQR95118.1"/>
    </source>
</evidence>
<evidence type="ECO:0000256" key="4">
    <source>
        <dbReference type="ARBA" id="ARBA00022787"/>
    </source>
</evidence>
<dbReference type="AlphaFoldDB" id="A0A1V9ZAV9"/>
<sequence length="1072" mass="116131">MTLVAIPTAARAENPAAFLVEAGVLHEEGPFYLHVQDKGVVLPDVQWQPSEEDLLRAAYTWWLAHASVATVTLGIALTRRQDVANPDSDMEMLTVAETSPVKPNNALEDDFIEDVSAAAPVATLFVASRAMYHGVAASSCDLAGYLSGAEHVAPEDLLTTETDRCRWLLPIESLKAGVFSDVDYSQPINVLGFHRQEAALVAMTLLLSGHPSVRLCLFELDPTVLSKLPGPMTATVFSTAGVLQPNTSGDFDLSASAPVPAENSSNAEIAAAFDAEVAATTKKVKPMPQVARASREYREAFFTMPLPLPKAAFLEVAAAIYRATSLVLAPLGVLCPNPNPNLTETSMLELKTKHGHILQEIIEVVSDMVYADFDVDESIMAMSAQAWLHDVNDAECNAAMSKINQLGTTLRDSPAVVELRTTLAPANVVATVGAIVDGISASLAHKVPWALTPAPLPDFSHPPPPLEHMTMYPTVVYALGYQRPAGGRAATKQSTLQVKAKVQAVYEGVRSAVAGIKDLDGVQLQALVECLPPADRADIADLAIATFGTHHVVNDDVFVDPRLTQAAQARFRAVLSQGSRAQSRGDVEDAVRHFSTALNCVPLHHASVADALAKRAMAHLSLGNLEQARADSQAALAVAPFCMEAYAALGALAEKAGDHEDALQMHVLAFILGGSRAVEQADVIERVSKHVGRAKAKEIWAAMEMRHDLPSRWLVDSYFQSFYRDADYPISTVAVSKLSELPPETHLEPLLVRAIHHKRARRYKEAQTDFAALAAHVLPLVRELDDPAALDSADRKRFVIALNLHASFLYIAGDVNSALGVIDEALRLDPEHVNSVLKKAGFLVELGDFDDATELFAEATSLDPNNADIYLHQGQMELILCEYPAAVSSLRRAMARCETMYVTHVSYGMALYKAGSVYQSLDVFKTALELFPESHEVRLFYGDVLSDRGDYGQAMAHLKTAYEMSPECPLHLLNAGRIFVATNDAAHAIAHFEEALRLDAKSSAGHLDLAQVYFAQGNVSEAMKHFDAAIDTCRFLPEVEDACACRAVALMQLRATEILGVDLRHMLKNKNK</sequence>
<evidence type="ECO:0000256" key="5">
    <source>
        <dbReference type="ARBA" id="ARBA00022803"/>
    </source>
</evidence>
<organism evidence="11 12">
    <name type="scientific">Achlya hypogyna</name>
    <name type="common">Oomycete</name>
    <name type="synonym">Protoachlya hypogyna</name>
    <dbReference type="NCBI Taxonomy" id="1202772"/>
    <lineage>
        <taxon>Eukaryota</taxon>
        <taxon>Sar</taxon>
        <taxon>Stramenopiles</taxon>
        <taxon>Oomycota</taxon>
        <taxon>Saprolegniomycetes</taxon>
        <taxon>Saprolegniales</taxon>
        <taxon>Achlyaceae</taxon>
        <taxon>Achlya</taxon>
    </lineage>
</organism>
<feature type="repeat" description="TPR" evidence="10">
    <location>
        <begin position="901"/>
        <end position="934"/>
    </location>
</feature>
<dbReference type="Pfam" id="PF14559">
    <property type="entry name" value="TPR_19"/>
    <property type="match status" value="1"/>
</dbReference>
<dbReference type="Proteomes" id="UP000243579">
    <property type="component" value="Unassembled WGS sequence"/>
</dbReference>
<evidence type="ECO:0000256" key="10">
    <source>
        <dbReference type="PROSITE-ProRule" id="PRU00339"/>
    </source>
</evidence>
<evidence type="ECO:0000256" key="7">
    <source>
        <dbReference type="ARBA" id="ARBA00023128"/>
    </source>
</evidence>
<protein>
    <submittedName>
        <fullName evidence="11">Mitochondrial Protein Translocase (MPT) Family</fullName>
    </submittedName>
</protein>
<dbReference type="PROSITE" id="PS50005">
    <property type="entry name" value="TPR"/>
    <property type="match status" value="3"/>
</dbReference>
<comment type="caution">
    <text evidence="11">The sequence shown here is derived from an EMBL/GenBank/DDBJ whole genome shotgun (WGS) entry which is preliminary data.</text>
</comment>
<gene>
    <name evidence="11" type="ORF">ACHHYP_00395</name>
</gene>
<keyword evidence="5 10" id="KW-0802">TPR repeat</keyword>
<keyword evidence="8" id="KW-0472">Membrane</keyword>
<name>A0A1V9ZAV9_ACHHY</name>
<comment type="subcellular location">
    <subcellularLocation>
        <location evidence="1">Mitochondrion outer membrane</location>
        <topology evidence="1">Single-pass membrane protein</topology>
    </subcellularLocation>
</comment>
<keyword evidence="7" id="KW-0496">Mitochondrion</keyword>
<keyword evidence="4" id="KW-1000">Mitochondrion outer membrane</keyword>
<evidence type="ECO:0000313" key="12">
    <source>
        <dbReference type="Proteomes" id="UP000243579"/>
    </source>
</evidence>
<keyword evidence="3" id="KW-0677">Repeat</keyword>